<keyword evidence="8" id="KW-0378">Hydrolase</keyword>
<keyword evidence="10" id="KW-0238">DNA-binding</keyword>
<comment type="similarity">
    <text evidence="2">Belongs to the HsdR family.</text>
</comment>
<reference evidence="12" key="2">
    <citation type="submission" date="2019-12" db="EMBL/GenBank/DDBJ databases">
        <authorList>
            <person name="Hoang T.H.H."/>
            <person name="Okutani A."/>
        </authorList>
    </citation>
    <scope>NUCLEOTIDE SEQUENCE</scope>
    <source>
        <strain evidence="12">LamDB</strain>
    </source>
</reference>
<dbReference type="CDD" id="cd22332">
    <property type="entry name" value="HsdR_N"/>
    <property type="match status" value="1"/>
</dbReference>
<dbReference type="EC" id="3.1.21.3" evidence="3"/>
<gene>
    <name evidence="12" type="ORF">LamDB_49780</name>
</gene>
<organism evidence="12">
    <name type="scientific">Bacillus anthracis</name>
    <name type="common">anthrax bacterium</name>
    <dbReference type="NCBI Taxonomy" id="1392"/>
    <lineage>
        <taxon>Bacteria</taxon>
        <taxon>Bacillati</taxon>
        <taxon>Bacillota</taxon>
        <taxon>Bacilli</taxon>
        <taxon>Bacillales</taxon>
        <taxon>Bacillaceae</taxon>
        <taxon>Bacillus</taxon>
        <taxon>Bacillus cereus group</taxon>
    </lineage>
</organism>
<evidence type="ECO:0000256" key="5">
    <source>
        <dbReference type="ARBA" id="ARBA00022741"/>
    </source>
</evidence>
<dbReference type="Pfam" id="PF04313">
    <property type="entry name" value="HSDR_N"/>
    <property type="match status" value="1"/>
</dbReference>
<feature type="domain" description="Restriction endonuclease type I HsdR N-terminal" evidence="11">
    <location>
        <begin position="3"/>
        <end position="127"/>
    </location>
</feature>
<accession>A0A640MZB9</accession>
<evidence type="ECO:0000313" key="12">
    <source>
        <dbReference type="EMBL" id="GEU19355.1"/>
    </source>
</evidence>
<evidence type="ECO:0000256" key="8">
    <source>
        <dbReference type="ARBA" id="ARBA00022801"/>
    </source>
</evidence>
<evidence type="ECO:0000256" key="9">
    <source>
        <dbReference type="ARBA" id="ARBA00022840"/>
    </source>
</evidence>
<protein>
    <recommendedName>
        <fullName evidence="3">type I site-specific deoxyribonuclease</fullName>
        <ecNumber evidence="3">3.1.21.3</ecNumber>
    </recommendedName>
</protein>
<keyword evidence="9" id="KW-0067">ATP-binding</keyword>
<evidence type="ECO:0000256" key="4">
    <source>
        <dbReference type="ARBA" id="ARBA00022722"/>
    </source>
</evidence>
<evidence type="ECO:0000256" key="1">
    <source>
        <dbReference type="ARBA" id="ARBA00000851"/>
    </source>
</evidence>
<dbReference type="AlphaFoldDB" id="A0A640MZB9"/>
<dbReference type="EMBL" id="BLEX01000011">
    <property type="protein sequence ID" value="GEU19355.1"/>
    <property type="molecule type" value="Genomic_DNA"/>
</dbReference>
<evidence type="ECO:0000259" key="11">
    <source>
        <dbReference type="Pfam" id="PF04313"/>
    </source>
</evidence>
<evidence type="ECO:0000256" key="10">
    <source>
        <dbReference type="ARBA" id="ARBA00023125"/>
    </source>
</evidence>
<dbReference type="GO" id="GO:0009307">
    <property type="term" value="P:DNA restriction-modification system"/>
    <property type="evidence" value="ECO:0007669"/>
    <property type="project" value="UniProtKB-KW"/>
</dbReference>
<dbReference type="InterPro" id="IPR007409">
    <property type="entry name" value="Restrct_endonuc_type1_HsdR_N"/>
</dbReference>
<comment type="catalytic activity">
    <reaction evidence="1">
        <text>Endonucleolytic cleavage of DNA to give random double-stranded fragments with terminal 5'-phosphates, ATP is simultaneously hydrolyzed.</text>
        <dbReference type="EC" id="3.1.21.3"/>
    </reaction>
</comment>
<keyword evidence="5" id="KW-0547">Nucleotide-binding</keyword>
<dbReference type="GO" id="GO:0003677">
    <property type="term" value="F:DNA binding"/>
    <property type="evidence" value="ECO:0007669"/>
    <property type="project" value="UniProtKB-KW"/>
</dbReference>
<keyword evidence="4" id="KW-0540">Nuclease</keyword>
<name>A0A640MZB9_BACAN</name>
<evidence type="ECO:0000256" key="3">
    <source>
        <dbReference type="ARBA" id="ARBA00012654"/>
    </source>
</evidence>
<evidence type="ECO:0000256" key="2">
    <source>
        <dbReference type="ARBA" id="ARBA00008598"/>
    </source>
</evidence>
<evidence type="ECO:0000256" key="6">
    <source>
        <dbReference type="ARBA" id="ARBA00022747"/>
    </source>
</evidence>
<keyword evidence="7" id="KW-0255">Endonuclease</keyword>
<dbReference type="GO" id="GO:0009035">
    <property type="term" value="F:type I site-specific deoxyribonuclease activity"/>
    <property type="evidence" value="ECO:0007669"/>
    <property type="project" value="UniProtKB-EC"/>
</dbReference>
<comment type="caution">
    <text evidence="12">The sequence shown here is derived from an EMBL/GenBank/DDBJ whole genome shotgun (WGS) entry which is preliminary data.</text>
</comment>
<keyword evidence="6" id="KW-0680">Restriction system</keyword>
<dbReference type="GO" id="GO:0005524">
    <property type="term" value="F:ATP binding"/>
    <property type="evidence" value="ECO:0007669"/>
    <property type="project" value="UniProtKB-KW"/>
</dbReference>
<evidence type="ECO:0000256" key="7">
    <source>
        <dbReference type="ARBA" id="ARBA00022759"/>
    </source>
</evidence>
<sequence>MAYQSEYALENEVLQQLESLGYERVNIHNVEQLHNNFRNIINERHKDKLNGKPLTDREFERLMTGINGKSVFDSAMQLRNSYVLKRDDDTDLYIDFMNLKQWCQNKFQVTNQISVKDKYKSRYDVTIPGKKLYTSIK</sequence>
<dbReference type="PANTHER" id="PTHR30195">
    <property type="entry name" value="TYPE I SITE-SPECIFIC DEOXYRIBONUCLEASE PROTEIN SUBUNIT M AND R"/>
    <property type="match status" value="1"/>
</dbReference>
<proteinExistence type="inferred from homology"/>
<dbReference type="Gene3D" id="3.90.1570.50">
    <property type="match status" value="1"/>
</dbReference>
<reference evidence="12" key="1">
    <citation type="submission" date="2019-12" db="EMBL/GenBank/DDBJ databases">
        <title>Epidemiological and comparative genomic analysis of Bacillus anthracis isolated from northern Vietnam.</title>
        <authorList>
            <person name="Hoang T.T.H."/>
            <person name="Dang D.A."/>
            <person name="Pham M.H."/>
            <person name="Luong M.H."/>
            <person name="Tran N.D."/>
            <person name="Nguyen T.H."/>
            <person name="Nguyen T.T."/>
            <person name="Inoue S."/>
            <person name="Morikawa S."/>
            <person name="Okutani A."/>
        </authorList>
    </citation>
    <scope>NUCLEOTIDE SEQUENCE</scope>
    <source>
        <strain evidence="12">LamDB</strain>
    </source>
</reference>
<dbReference type="InterPro" id="IPR051268">
    <property type="entry name" value="Type-I_R_enzyme_R_subunit"/>
</dbReference>
<dbReference type="PANTHER" id="PTHR30195:SF16">
    <property type="entry name" value="TYPE I RESTRICTION ENZYME ENDONUCLEASE SUBUNIT"/>
    <property type="match status" value="1"/>
</dbReference>